<dbReference type="Pfam" id="PF13460">
    <property type="entry name" value="NAD_binding_10"/>
    <property type="match status" value="1"/>
</dbReference>
<dbReference type="CDD" id="cd05271">
    <property type="entry name" value="NDUFA9_like_SDR_a"/>
    <property type="match status" value="1"/>
</dbReference>
<comment type="caution">
    <text evidence="2">The sequence shown here is derived from an EMBL/GenBank/DDBJ whole genome shotgun (WGS) entry which is preliminary data.</text>
</comment>
<dbReference type="GO" id="GO:0005739">
    <property type="term" value="C:mitochondrion"/>
    <property type="evidence" value="ECO:0007669"/>
    <property type="project" value="TreeGrafter"/>
</dbReference>
<dbReference type="SUPFAM" id="SSF51735">
    <property type="entry name" value="NAD(P)-binding Rossmann-fold domains"/>
    <property type="match status" value="1"/>
</dbReference>
<gene>
    <name evidence="2" type="ORF">EVG20_g3399</name>
</gene>
<keyword evidence="3" id="KW-1185">Reference proteome</keyword>
<proteinExistence type="predicted"/>
<dbReference type="EMBL" id="SEOQ01000152">
    <property type="protein sequence ID" value="TFY68818.1"/>
    <property type="molecule type" value="Genomic_DNA"/>
</dbReference>
<feature type="domain" description="NAD(P)-binding" evidence="1">
    <location>
        <begin position="55"/>
        <end position="199"/>
    </location>
</feature>
<dbReference type="Proteomes" id="UP000298327">
    <property type="component" value="Unassembled WGS sequence"/>
</dbReference>
<dbReference type="AlphaFoldDB" id="A0A4Y9Z4L4"/>
<dbReference type="PANTHER" id="PTHR12126">
    <property type="entry name" value="NADH-UBIQUINONE OXIDOREDUCTASE 39 KDA SUBUNIT-RELATED"/>
    <property type="match status" value="1"/>
</dbReference>
<dbReference type="InterPro" id="IPR051207">
    <property type="entry name" value="ComplexI_NDUFA9_subunit"/>
</dbReference>
<dbReference type="OrthoDB" id="275457at2759"/>
<evidence type="ECO:0000259" key="1">
    <source>
        <dbReference type="Pfam" id="PF13460"/>
    </source>
</evidence>
<dbReference type="PANTHER" id="PTHR12126:SF11">
    <property type="entry name" value="NADH DEHYDROGENASE [UBIQUINONE] 1 ALPHA SUBCOMPLEX SUBUNIT 9, MITOCHONDRIAL"/>
    <property type="match status" value="1"/>
</dbReference>
<evidence type="ECO:0000313" key="3">
    <source>
        <dbReference type="Proteomes" id="UP000298327"/>
    </source>
</evidence>
<evidence type="ECO:0000313" key="2">
    <source>
        <dbReference type="EMBL" id="TFY68818.1"/>
    </source>
</evidence>
<dbReference type="Gene3D" id="3.40.50.720">
    <property type="entry name" value="NAD(P)-binding Rossmann-like Domain"/>
    <property type="match status" value="1"/>
</dbReference>
<dbReference type="GO" id="GO:0044877">
    <property type="term" value="F:protein-containing complex binding"/>
    <property type="evidence" value="ECO:0007669"/>
    <property type="project" value="TreeGrafter"/>
</dbReference>
<sequence>MLSSPASLARIQRIAATPGKRALHDLVSLPNQKPVVAYGPPGRSAVTGHVATVFGCTGFLGRYLVSKLAKAGTQVIIPYRDEDEKRHLKVMGDLGQIVSMEWDLRDENQIEECVRHSDIVYNLVGREYETKNFGFRDVNAVGAGRIADISAKSGVPRFVHVSHLNASQNTPSKFYQAKAEGEELVKDAFPTATIVRPGSMFGYEDKLLNNMAFWPIWWKLNHSETKIRPVHVSKVIVPKYTLVDRLAQVFDVAQALTNLISVPSFPRLVNLPGPSTLTYEYLLELISTVTYNPLSPAPTVPKAVALALAKVSQNIWWPTLSPDEVKRRYIDDSDVAGDWDAVGVVPDEIENHAITYLRRYRSSANYVRPVVLPPRAEQA</sequence>
<dbReference type="STRING" id="205917.A0A4Y9Z4L4"/>
<protein>
    <recommendedName>
        <fullName evidence="1">NAD(P)-binding domain-containing protein</fullName>
    </recommendedName>
</protein>
<dbReference type="InterPro" id="IPR036291">
    <property type="entry name" value="NAD(P)-bd_dom_sf"/>
</dbReference>
<organism evidence="2 3">
    <name type="scientific">Dentipellis fragilis</name>
    <dbReference type="NCBI Taxonomy" id="205917"/>
    <lineage>
        <taxon>Eukaryota</taxon>
        <taxon>Fungi</taxon>
        <taxon>Dikarya</taxon>
        <taxon>Basidiomycota</taxon>
        <taxon>Agaricomycotina</taxon>
        <taxon>Agaricomycetes</taxon>
        <taxon>Russulales</taxon>
        <taxon>Hericiaceae</taxon>
        <taxon>Dentipellis</taxon>
    </lineage>
</organism>
<accession>A0A4Y9Z4L4</accession>
<dbReference type="InterPro" id="IPR016040">
    <property type="entry name" value="NAD(P)-bd_dom"/>
</dbReference>
<reference evidence="2 3" key="1">
    <citation type="submission" date="2019-02" db="EMBL/GenBank/DDBJ databases">
        <title>Genome sequencing of the rare red list fungi Dentipellis fragilis.</title>
        <authorList>
            <person name="Buettner E."/>
            <person name="Kellner H."/>
        </authorList>
    </citation>
    <scope>NUCLEOTIDE SEQUENCE [LARGE SCALE GENOMIC DNA]</scope>
    <source>
        <strain evidence="2 3">DSM 105465</strain>
    </source>
</reference>
<name>A0A4Y9Z4L4_9AGAM</name>